<reference evidence="2" key="1">
    <citation type="journal article" date="2015" name="Genome Announc.">
        <title>Draft Genome Sequence of Bacteroidales Strain TBC1, a Novel Isolate from a Methanogenic Wastewater Treatment System.</title>
        <authorList>
            <person name="Tourlousse D.M."/>
            <person name="Matsuura N."/>
            <person name="Sun L."/>
            <person name="Toyonaga M."/>
            <person name="Kuroda K."/>
            <person name="Ohashi A."/>
            <person name="Cruz R."/>
            <person name="Yamaguchi T."/>
            <person name="Sekiguchi Y."/>
        </authorList>
    </citation>
    <scope>NUCLEOTIDE SEQUENCE [LARGE SCALE GENOMIC DNA]</scope>
    <source>
        <strain evidence="2">TBC1</strain>
    </source>
</reference>
<dbReference type="RefSeq" id="WP_062037526.1">
    <property type="nucleotide sequence ID" value="NZ_DF968182.1"/>
</dbReference>
<dbReference type="Proteomes" id="UP000053091">
    <property type="component" value="Unassembled WGS sequence"/>
</dbReference>
<feature type="signal peptide" evidence="1">
    <location>
        <begin position="1"/>
        <end position="22"/>
    </location>
</feature>
<organism evidence="2">
    <name type="scientific">Lentimicrobium saccharophilum</name>
    <dbReference type="NCBI Taxonomy" id="1678841"/>
    <lineage>
        <taxon>Bacteria</taxon>
        <taxon>Pseudomonadati</taxon>
        <taxon>Bacteroidota</taxon>
        <taxon>Bacteroidia</taxon>
        <taxon>Bacteroidales</taxon>
        <taxon>Lentimicrobiaceae</taxon>
        <taxon>Lentimicrobium</taxon>
    </lineage>
</organism>
<dbReference type="PATRIC" id="fig|1678841.3.peg.373"/>
<accession>A0A0S7BY39</accession>
<dbReference type="Gene3D" id="3.90.70.10">
    <property type="entry name" value="Cysteine proteinases"/>
    <property type="match status" value="1"/>
</dbReference>
<evidence type="ECO:0000313" key="2">
    <source>
        <dbReference type="EMBL" id="GAP42196.1"/>
    </source>
</evidence>
<dbReference type="InterPro" id="IPR038765">
    <property type="entry name" value="Papain-like_cys_pep_sf"/>
</dbReference>
<keyword evidence="3" id="KW-1185">Reference proteome</keyword>
<dbReference type="OrthoDB" id="1037816at2"/>
<dbReference type="STRING" id="1678841.TBC1_11325"/>
<gene>
    <name evidence="2" type="ORF">TBC1_11325</name>
</gene>
<evidence type="ECO:0000256" key="1">
    <source>
        <dbReference type="SAM" id="SignalP"/>
    </source>
</evidence>
<feature type="chain" id="PRO_5006633337" evidence="1">
    <location>
        <begin position="23"/>
        <end position="1203"/>
    </location>
</feature>
<dbReference type="NCBIfam" id="TIGR04183">
    <property type="entry name" value="Por_Secre_tail"/>
    <property type="match status" value="1"/>
</dbReference>
<name>A0A0S7BY39_9BACT</name>
<evidence type="ECO:0000313" key="3">
    <source>
        <dbReference type="Proteomes" id="UP000053091"/>
    </source>
</evidence>
<keyword evidence="1" id="KW-0732">Signal</keyword>
<sequence>MRNLLRFSLAVSAILFSVLTFGQYKPADNDAYPELIPMSSYDSLMLSQLPELRLSESTVRRLIPAAVDNSQLPWFRPLVAQVGLECGQASSIGVAFTYEIDYLRQAPANLPQNQYTTHFTYNFINGGTNTGISFYETYEILKKAGNPTVADYGGMAPGGPSRWMSGYNEYYNAMHNRVTEVYSIKVNTPDGLQTLKNWIYDHGNGSSAGGVGCFYAQYSNPPATLPAGTPEAGKHVITAWGSSANHAMTICGYNDSIRWDYNEDGQYTNHIDITGDGIVDIRDWEIGGFKMANTYGSISGWGDQGFSYMMYKSVADLFTQGGIWNNTVVVTDVRDNHLPQLTAKVNMSHSCRNSLKVTVGVSSDPQASQPEHILHFPIFDFQGGCNPMQGSGFPETIEFGLDLNPLLAYVEPGEEAKYFLIIQENDPLSGSGGSLISFSLIDYTSGVNQINCPVNEIPLVDNGITMVSVNASINYDPVLITTMDLPPLQIYSSYSTQLTAEGGTPPYRWHIAEDYTRTDSSAVMPVITQTKLTPNNNSSGKAEINLPFTFPFFGNEITKVYVTTDGYLMFENTLLPWPFYIEGRTYFMQTAMIAPCMSHPFVIDPGLGDGIWYEVTEDYVTFRWKLSVYQVSGGLLNATARLYPDGTIEFNYGECLIPSFTNRFAGISAGDGENYVILSNSPDFIPVTDQFIRFNPMRLHQGLQLSETGILSGSTNRLYDDQPIKICATDKNNIRTFKTFMLNTEGLQMEYSVTGGDDDIIEFGETCMMTLEVTNLNSNATGPLTFNLSSIDPYLNITAGTSVIPGLQPGQTYMIENAFTFITSNQVPDAHQASMIISASSAEGSWSRTVRVQAFRPVISISGLEVFDGNNGILEPGENALLRINLSNTGGAKLVNASASLSSWDPYIIISGTAQTTDTLLPQEEWQTTFMAALDAATPLNYVVQVNLNVTGYHQFDFLQTIPLLTGFIAEDFESGNFESFDWETGGSANWFIEDGNAYEGNHNARSGPITDNQTSSLWLNWNVAFADSVSFWFKVSSEANYDFLRFFSDSEELGKWAGNWDWTYARKYVPAGEQVFSWRYTKDYSVSNGEDCARIDYIMLPVYAVPTGVPGQVIPVSAFSVYPNPAQHDLKITWTLTETSPVTLMITDLPGRICYHYDYTVPLNPGTYQLEPAFDGSGPGSYLIVLKTNKGTLVKKLIRTGP</sequence>
<protein>
    <submittedName>
        <fullName evidence="2">Protein containing Por secretion system C-terminal sorting domain</fullName>
    </submittedName>
</protein>
<proteinExistence type="predicted"/>
<dbReference type="EMBL" id="DF968182">
    <property type="protein sequence ID" value="GAP42196.1"/>
    <property type="molecule type" value="Genomic_DNA"/>
</dbReference>
<dbReference type="InterPro" id="IPR026444">
    <property type="entry name" value="Secre_tail"/>
</dbReference>
<dbReference type="SUPFAM" id="SSF54001">
    <property type="entry name" value="Cysteine proteinases"/>
    <property type="match status" value="1"/>
</dbReference>
<dbReference type="AlphaFoldDB" id="A0A0S7BY39"/>